<reference evidence="1" key="1">
    <citation type="submission" date="2018-02" db="EMBL/GenBank/DDBJ databases">
        <title>Rhizophora mucronata_Transcriptome.</title>
        <authorList>
            <person name="Meera S.P."/>
            <person name="Sreeshan A."/>
            <person name="Augustine A."/>
        </authorList>
    </citation>
    <scope>NUCLEOTIDE SEQUENCE</scope>
    <source>
        <tissue evidence="1">Leaf</tissue>
    </source>
</reference>
<name>A0A2P2N688_RHIMU</name>
<dbReference type="AlphaFoldDB" id="A0A2P2N688"/>
<dbReference type="EMBL" id="GGEC01057484">
    <property type="protein sequence ID" value="MBX37968.1"/>
    <property type="molecule type" value="Transcribed_RNA"/>
</dbReference>
<organism evidence="1">
    <name type="scientific">Rhizophora mucronata</name>
    <name type="common">Asiatic mangrove</name>
    <dbReference type="NCBI Taxonomy" id="61149"/>
    <lineage>
        <taxon>Eukaryota</taxon>
        <taxon>Viridiplantae</taxon>
        <taxon>Streptophyta</taxon>
        <taxon>Embryophyta</taxon>
        <taxon>Tracheophyta</taxon>
        <taxon>Spermatophyta</taxon>
        <taxon>Magnoliopsida</taxon>
        <taxon>eudicotyledons</taxon>
        <taxon>Gunneridae</taxon>
        <taxon>Pentapetalae</taxon>
        <taxon>rosids</taxon>
        <taxon>fabids</taxon>
        <taxon>Malpighiales</taxon>
        <taxon>Rhizophoraceae</taxon>
        <taxon>Rhizophora</taxon>
    </lineage>
</organism>
<protein>
    <submittedName>
        <fullName evidence="1">Uncharacterized protein</fullName>
    </submittedName>
</protein>
<proteinExistence type="predicted"/>
<evidence type="ECO:0000313" key="1">
    <source>
        <dbReference type="EMBL" id="MBX37968.1"/>
    </source>
</evidence>
<accession>A0A2P2N688</accession>
<sequence>MNKQIIAIRSSFNRKLNGKLQNVRLRKFFLYHSIQTEKS</sequence>